<evidence type="ECO:0000256" key="4">
    <source>
        <dbReference type="ARBA" id="ARBA00041138"/>
    </source>
</evidence>
<dbReference type="PROSITE" id="PS50989">
    <property type="entry name" value="COA_CT_CTER"/>
    <property type="match status" value="1"/>
</dbReference>
<evidence type="ECO:0000256" key="5">
    <source>
        <dbReference type="ARBA" id="ARBA00042797"/>
    </source>
</evidence>
<evidence type="ECO:0000256" key="7">
    <source>
        <dbReference type="ARBA" id="ARBA00049495"/>
    </source>
</evidence>
<comment type="pathway">
    <text evidence="1">Metabolic intermediate metabolism; propanoyl-CoA degradation; succinyl-CoA from propanoyl-CoA: step 1/3.</text>
</comment>
<dbReference type="Gene3D" id="3.90.226.10">
    <property type="entry name" value="2-enoyl-CoA Hydratase, Chain A, domain 1"/>
    <property type="match status" value="2"/>
</dbReference>
<dbReference type="EC" id="6.4.1.3" evidence="2"/>
<dbReference type="InterPro" id="IPR011763">
    <property type="entry name" value="COA_CT_C"/>
</dbReference>
<evidence type="ECO:0000259" key="8">
    <source>
        <dbReference type="PROSITE" id="PS50980"/>
    </source>
</evidence>
<evidence type="ECO:0000256" key="2">
    <source>
        <dbReference type="ARBA" id="ARBA00013050"/>
    </source>
</evidence>
<evidence type="ECO:0000256" key="6">
    <source>
        <dbReference type="ARBA" id="ARBA00048208"/>
    </source>
</evidence>
<evidence type="ECO:0000313" key="11">
    <source>
        <dbReference type="Proteomes" id="UP000326565"/>
    </source>
</evidence>
<comment type="catalytic activity">
    <reaction evidence="7">
        <text>propanoyl-CoA + hydrogencarbonate + ATP = (S)-methylmalonyl-CoA + ADP + phosphate + H(+)</text>
        <dbReference type="Rhea" id="RHEA:23720"/>
        <dbReference type="ChEBI" id="CHEBI:15378"/>
        <dbReference type="ChEBI" id="CHEBI:17544"/>
        <dbReference type="ChEBI" id="CHEBI:30616"/>
        <dbReference type="ChEBI" id="CHEBI:43474"/>
        <dbReference type="ChEBI" id="CHEBI:57327"/>
        <dbReference type="ChEBI" id="CHEBI:57392"/>
        <dbReference type="ChEBI" id="CHEBI:456216"/>
        <dbReference type="EC" id="6.4.1.3"/>
    </reaction>
    <physiologicalReaction direction="left-to-right" evidence="7">
        <dbReference type="Rhea" id="RHEA:23721"/>
    </physiologicalReaction>
</comment>
<dbReference type="AlphaFoldDB" id="A0A5N5WYM7"/>
<reference evidence="10 11" key="1">
    <citation type="submission" date="2019-04" db="EMBL/GenBank/DDBJ databases">
        <title>Friends and foes A comparative genomics study of 23 Aspergillus species from section Flavi.</title>
        <authorList>
            <consortium name="DOE Joint Genome Institute"/>
            <person name="Kjaerbolling I."/>
            <person name="Vesth T."/>
            <person name="Frisvad J.C."/>
            <person name="Nybo J.L."/>
            <person name="Theobald S."/>
            <person name="Kildgaard S."/>
            <person name="Isbrandt T."/>
            <person name="Kuo A."/>
            <person name="Sato A."/>
            <person name="Lyhne E.K."/>
            <person name="Kogle M.E."/>
            <person name="Wiebenga A."/>
            <person name="Kun R.S."/>
            <person name="Lubbers R.J."/>
            <person name="Makela M.R."/>
            <person name="Barry K."/>
            <person name="Chovatia M."/>
            <person name="Clum A."/>
            <person name="Daum C."/>
            <person name="Haridas S."/>
            <person name="He G."/>
            <person name="LaButti K."/>
            <person name="Lipzen A."/>
            <person name="Mondo S."/>
            <person name="Riley R."/>
            <person name="Salamov A."/>
            <person name="Simmons B.A."/>
            <person name="Magnuson J.K."/>
            <person name="Henrissat B."/>
            <person name="Mortensen U.H."/>
            <person name="Larsen T.O."/>
            <person name="Devries R.P."/>
            <person name="Grigoriev I.V."/>
            <person name="Machida M."/>
            <person name="Baker S.E."/>
            <person name="Andersen M.R."/>
        </authorList>
    </citation>
    <scope>NUCLEOTIDE SEQUENCE [LARGE SCALE GENOMIC DNA]</scope>
    <source>
        <strain evidence="10 11">CBS 151.66</strain>
    </source>
</reference>
<gene>
    <name evidence="10" type="ORF">BDV29DRAFT_4657</name>
</gene>
<dbReference type="InterPro" id="IPR034733">
    <property type="entry name" value="AcCoA_carboxyl_beta"/>
</dbReference>
<comment type="catalytic activity">
    <reaction evidence="6">
        <text>butanoyl-CoA + hydrogencarbonate + ATP = (2S)-ethylmalonyl-CoA + ADP + phosphate + H(+)</text>
        <dbReference type="Rhea" id="RHEA:59520"/>
        <dbReference type="ChEBI" id="CHEBI:15378"/>
        <dbReference type="ChEBI" id="CHEBI:17544"/>
        <dbReference type="ChEBI" id="CHEBI:30616"/>
        <dbReference type="ChEBI" id="CHEBI:43474"/>
        <dbReference type="ChEBI" id="CHEBI:57371"/>
        <dbReference type="ChEBI" id="CHEBI:60909"/>
        <dbReference type="ChEBI" id="CHEBI:456216"/>
    </reaction>
    <physiologicalReaction direction="left-to-right" evidence="6">
        <dbReference type="Rhea" id="RHEA:59521"/>
    </physiologicalReaction>
</comment>
<dbReference type="InterPro" id="IPR029045">
    <property type="entry name" value="ClpP/crotonase-like_dom_sf"/>
</dbReference>
<evidence type="ECO:0000313" key="10">
    <source>
        <dbReference type="EMBL" id="KAB8072314.1"/>
    </source>
</evidence>
<feature type="domain" description="CoA carboxyltransferase C-terminal" evidence="9">
    <location>
        <begin position="300"/>
        <end position="548"/>
    </location>
</feature>
<evidence type="ECO:0000256" key="3">
    <source>
        <dbReference type="ARBA" id="ARBA00038567"/>
    </source>
</evidence>
<dbReference type="GO" id="GO:0004658">
    <property type="term" value="F:propionyl-CoA carboxylase activity"/>
    <property type="evidence" value="ECO:0007669"/>
    <property type="project" value="UniProtKB-EC"/>
</dbReference>
<dbReference type="InterPro" id="IPR011762">
    <property type="entry name" value="COA_CT_N"/>
</dbReference>
<accession>A0A5N5WYM7</accession>
<dbReference type="EMBL" id="ML732250">
    <property type="protein sequence ID" value="KAB8072314.1"/>
    <property type="molecule type" value="Genomic_DNA"/>
</dbReference>
<dbReference type="PROSITE" id="PS50980">
    <property type="entry name" value="COA_CT_NTER"/>
    <property type="match status" value="1"/>
</dbReference>
<keyword evidence="11" id="KW-1185">Reference proteome</keyword>
<dbReference type="Proteomes" id="UP000326565">
    <property type="component" value="Unassembled WGS sequence"/>
</dbReference>
<dbReference type="PANTHER" id="PTHR43842">
    <property type="entry name" value="PROPIONYL-COA CARBOXYLASE BETA CHAIN"/>
    <property type="match status" value="1"/>
</dbReference>
<organism evidence="10 11">
    <name type="scientific">Aspergillus leporis</name>
    <dbReference type="NCBI Taxonomy" id="41062"/>
    <lineage>
        <taxon>Eukaryota</taxon>
        <taxon>Fungi</taxon>
        <taxon>Dikarya</taxon>
        <taxon>Ascomycota</taxon>
        <taxon>Pezizomycotina</taxon>
        <taxon>Eurotiomycetes</taxon>
        <taxon>Eurotiomycetidae</taxon>
        <taxon>Eurotiales</taxon>
        <taxon>Aspergillaceae</taxon>
        <taxon>Aspergillus</taxon>
        <taxon>Aspergillus subgen. Circumdati</taxon>
    </lineage>
</organism>
<dbReference type="GO" id="GO:0006552">
    <property type="term" value="P:L-leucine catabolic process"/>
    <property type="evidence" value="ECO:0007669"/>
    <property type="project" value="UniProtKB-UniPathway"/>
</dbReference>
<dbReference type="InterPro" id="IPR051047">
    <property type="entry name" value="AccD/PCCB"/>
</dbReference>
<evidence type="ECO:0000259" key="9">
    <source>
        <dbReference type="PROSITE" id="PS50989"/>
    </source>
</evidence>
<dbReference type="SUPFAM" id="SSF52096">
    <property type="entry name" value="ClpP/crotonase"/>
    <property type="match status" value="2"/>
</dbReference>
<sequence>MPEDKSSSATKRLSLVSAHLPPQTLPPDYVDVLSQIHTLRTIAATPDTTRRGYIRQKQAGKLWVRERLEELLDRDSFQEIGSLSGTVAWEKTGPLREKPVSFVPSNNVQGMGKLRGRRVLLTADDFSLRSGHADGSTAGKTIYLEKLALALKLPVVKLVDGSSGGGSVTTIRKTGWSYLPYVSMYKHVVDQLNQGIPNLGAVVGPAIGLGAARIVSCHFSVMAADIGSLFNAGPEVVKGATFEEGLDFQSLGGPLIHCTNGTIDNLAANEAECYEQVRTVLDFLPNCGREAPPVITNDDPEGRETEALRRIIPRRQTRMYNPRTIITSVVDRDSWFEIGALWGRTAIGGLARLGGRPIGVTSLNCEVNGGALDAAGSQKLTRLLKLCDVMNLPILQFIDIPGYAIGTVAERTATMRWGVELAKAYYSTTTPIFNVITRRAYGVAGGIMLGARDPVMQVAWPSGQWGSLPLEGGIEVAHRHELREAEKEGRKAELYQELEEEYRRLMNPVRTANAFGVEEIIDPKDTRKVCCAWVRHVYKVLIPERLADRAVGRIQPVFS</sequence>
<dbReference type="Pfam" id="PF01039">
    <property type="entry name" value="Carboxyl_trans"/>
    <property type="match status" value="1"/>
</dbReference>
<comment type="subunit">
    <text evidence="3">The holoenzyme is a dodecamer composed of 6 PCCA/alpha subunits and 6 PCCB/beta subunits.</text>
</comment>
<dbReference type="PANTHER" id="PTHR43842:SF2">
    <property type="entry name" value="PROPIONYL-COA CARBOXYLASE BETA CHAIN, MITOCHONDRIAL"/>
    <property type="match status" value="1"/>
</dbReference>
<feature type="domain" description="CoA carboxyltransferase N-terminal" evidence="8">
    <location>
        <begin position="26"/>
        <end position="296"/>
    </location>
</feature>
<name>A0A5N5WYM7_9EURO</name>
<dbReference type="OrthoDB" id="439921at2759"/>
<proteinExistence type="predicted"/>
<dbReference type="UniPathway" id="UPA00363">
    <property type="reaction ID" value="UER00861"/>
</dbReference>
<protein>
    <recommendedName>
        <fullName evidence="4">Propionyl-CoA carboxylase beta chain, mitochondrial</fullName>
        <ecNumber evidence="2">6.4.1.3</ecNumber>
    </recommendedName>
    <alternativeName>
        <fullName evidence="5">Propanoyl-CoA:carbon dioxide ligase subunit beta</fullName>
    </alternativeName>
</protein>
<evidence type="ECO:0000256" key="1">
    <source>
        <dbReference type="ARBA" id="ARBA00005060"/>
    </source>
</evidence>